<dbReference type="EMBL" id="CAATFG010000006">
    <property type="protein sequence ID" value="VNO68420.1"/>
    <property type="molecule type" value="Genomic_DNA"/>
</dbReference>
<keyword evidence="1" id="KW-0472">Membrane</keyword>
<evidence type="ECO:0000313" key="2">
    <source>
        <dbReference type="EMBL" id="VNO68420.1"/>
    </source>
</evidence>
<keyword evidence="1" id="KW-0812">Transmembrane</keyword>
<organism evidence="3">
    <name type="scientific">Streptococcus pneumoniae</name>
    <dbReference type="NCBI Taxonomy" id="1313"/>
    <lineage>
        <taxon>Bacteria</taxon>
        <taxon>Bacillati</taxon>
        <taxon>Bacillota</taxon>
        <taxon>Bacilli</taxon>
        <taxon>Lactobacillales</taxon>
        <taxon>Streptococcaceae</taxon>
        <taxon>Streptococcus</taxon>
    </lineage>
</organism>
<evidence type="ECO:0000256" key="1">
    <source>
        <dbReference type="SAM" id="Phobius"/>
    </source>
</evidence>
<sequence>MLKLIIYQFQYSKRQWLGTIPLLFVSSLIVGTSLFGIASAIKTANINASQLFQMLIVFGGTTLFFLISNNIRLLIDIFKKDYQLWATLGASRTQLSLLVSGQFYLMAVIVSSIGTILSFIMADSYYKFLQNLLGRDELPDLVITANIQSILLSVFIVPTIVGIGAYFYSSRILKISSILKPKKKKRKVTVTGFI</sequence>
<evidence type="ECO:0000313" key="3">
    <source>
        <dbReference type="EMBL" id="VNO78551.1"/>
    </source>
</evidence>
<feature type="transmembrane region" description="Helical" evidence="1">
    <location>
        <begin position="20"/>
        <end position="41"/>
    </location>
</feature>
<keyword evidence="1" id="KW-1133">Transmembrane helix</keyword>
<gene>
    <name evidence="2" type="ORF">SAMEA2627223_00764</name>
    <name evidence="3" type="ORF">SAMEA2627230_00755</name>
</gene>
<feature type="transmembrane region" description="Helical" evidence="1">
    <location>
        <begin position="53"/>
        <end position="75"/>
    </location>
</feature>
<feature type="transmembrane region" description="Helical" evidence="1">
    <location>
        <begin position="95"/>
        <end position="121"/>
    </location>
</feature>
<name>A0A4J1PA39_STREE</name>
<reference evidence="3" key="1">
    <citation type="submission" date="2019-04" db="EMBL/GenBank/DDBJ databases">
        <authorList>
            <consortium name="Pathogen Informatics"/>
        </authorList>
    </citation>
    <scope>NUCLEOTIDE SEQUENCE</scope>
    <source>
        <strain evidence="3">GPSC26</strain>
    </source>
</reference>
<protein>
    <submittedName>
        <fullName evidence="3">ABC transporter</fullName>
    </submittedName>
</protein>
<dbReference type="AlphaFoldDB" id="A0A4J1PA39"/>
<accession>A0A4J1PA39</accession>
<feature type="transmembrane region" description="Helical" evidence="1">
    <location>
        <begin position="141"/>
        <end position="168"/>
    </location>
</feature>
<dbReference type="EMBL" id="CAATFJ010000006">
    <property type="protein sequence ID" value="VNO78551.1"/>
    <property type="molecule type" value="Genomic_DNA"/>
</dbReference>
<proteinExistence type="predicted"/>